<keyword evidence="4" id="KW-1185">Reference proteome</keyword>
<name>A0ABR0U9C6_REHGL</name>
<evidence type="ECO:0000259" key="2">
    <source>
        <dbReference type="Pfam" id="PF24818"/>
    </source>
</evidence>
<organism evidence="3 4">
    <name type="scientific">Rehmannia glutinosa</name>
    <name type="common">Chinese foxglove</name>
    <dbReference type="NCBI Taxonomy" id="99300"/>
    <lineage>
        <taxon>Eukaryota</taxon>
        <taxon>Viridiplantae</taxon>
        <taxon>Streptophyta</taxon>
        <taxon>Embryophyta</taxon>
        <taxon>Tracheophyta</taxon>
        <taxon>Spermatophyta</taxon>
        <taxon>Magnoliopsida</taxon>
        <taxon>eudicotyledons</taxon>
        <taxon>Gunneridae</taxon>
        <taxon>Pentapetalae</taxon>
        <taxon>asterids</taxon>
        <taxon>lamiids</taxon>
        <taxon>Lamiales</taxon>
        <taxon>Orobanchaceae</taxon>
        <taxon>Rehmannieae</taxon>
        <taxon>Rehmannia</taxon>
    </lineage>
</organism>
<dbReference type="Pfam" id="PF24818">
    <property type="entry name" value="PH_TRF2_HOY1"/>
    <property type="match status" value="1"/>
</dbReference>
<protein>
    <recommendedName>
        <fullName evidence="2">TRF2/HOY1 PH-like domain-containing protein</fullName>
    </recommendedName>
</protein>
<feature type="region of interest" description="Disordered" evidence="1">
    <location>
        <begin position="1"/>
        <end position="59"/>
    </location>
</feature>
<dbReference type="EMBL" id="JABTTQ020003261">
    <property type="protein sequence ID" value="KAK6119042.1"/>
    <property type="molecule type" value="Genomic_DNA"/>
</dbReference>
<dbReference type="Proteomes" id="UP001318860">
    <property type="component" value="Unassembled WGS sequence"/>
</dbReference>
<accession>A0ABR0U9C6</accession>
<reference evidence="3 4" key="1">
    <citation type="journal article" date="2021" name="Comput. Struct. Biotechnol. J.">
        <title>De novo genome assembly of the potent medicinal plant Rehmannia glutinosa using nanopore technology.</title>
        <authorList>
            <person name="Ma L."/>
            <person name="Dong C."/>
            <person name="Song C."/>
            <person name="Wang X."/>
            <person name="Zheng X."/>
            <person name="Niu Y."/>
            <person name="Chen S."/>
            <person name="Feng W."/>
        </authorList>
    </citation>
    <scope>NUCLEOTIDE SEQUENCE [LARGE SCALE GENOMIC DNA]</scope>
    <source>
        <strain evidence="3">DH-2019</strain>
    </source>
</reference>
<dbReference type="PANTHER" id="PTHR33494:SF5">
    <property type="entry name" value="F10A16.6 PROTEIN"/>
    <property type="match status" value="1"/>
</dbReference>
<dbReference type="InterPro" id="IPR057939">
    <property type="entry name" value="TRF2_HOY1_PH"/>
</dbReference>
<feature type="compositionally biased region" description="Polar residues" evidence="1">
    <location>
        <begin position="23"/>
        <end position="32"/>
    </location>
</feature>
<evidence type="ECO:0000256" key="1">
    <source>
        <dbReference type="SAM" id="MobiDB-lite"/>
    </source>
</evidence>
<evidence type="ECO:0000313" key="3">
    <source>
        <dbReference type="EMBL" id="KAK6119042.1"/>
    </source>
</evidence>
<dbReference type="PANTHER" id="PTHR33494">
    <property type="entry name" value="OS02G0793800 PROTEIN"/>
    <property type="match status" value="1"/>
</dbReference>
<evidence type="ECO:0000313" key="4">
    <source>
        <dbReference type="Proteomes" id="UP001318860"/>
    </source>
</evidence>
<comment type="caution">
    <text evidence="3">The sequence shown here is derived from an EMBL/GenBank/DDBJ whole genome shotgun (WGS) entry which is preliminary data.</text>
</comment>
<proteinExistence type="predicted"/>
<gene>
    <name evidence="3" type="ORF">DH2020_047218</name>
</gene>
<feature type="domain" description="TRF2/HOY1 PH-like" evidence="2">
    <location>
        <begin position="92"/>
        <end position="206"/>
    </location>
</feature>
<sequence length="474" mass="53490">MGESEDSEFWSDGGIFTCDDFESGSQSINDQESGSKRIRLSPEFNHQEGDADSSGQSSPLGLTLSKTPSFLSLLQSSLSKGKQTEENQSSHLFLKIGVWQRTTRHEGDLTAKLYFAKRKLVWEVLDGGLKSKIEIQWSDIIAIRAVTPHNEPGTLEIELNQSPLFYREINPQPRKHTLWQQASDFTGGQAPIWRRHYVRFPPGILDKHYEKLLQCDQRLFALSQKPFPRHESPYFDPTMFGISQLSLSFNGYGTGYPHGMQYPYHTYPTTPGAPLGLVPNSTLPVMDLPVRNGGENNNQFMSQTQTPWYEGPFVSMRNMINNQGPSHINSATPGNHVFHSQNYQPNVGLLNDIENHLLGESQFGSSDEGTYRTNVETMCSLLEPSNVNVNYHANHSGLTNYQIMDSTSDDHQVMQNGRYNMNPILDGLIYSERVNDWLPTQENNDSIVMEQTVNNNSLPPPFMFPGNLTNGDFF</sequence>